<feature type="transmembrane region" description="Helical" evidence="2">
    <location>
        <begin position="52"/>
        <end position="72"/>
    </location>
</feature>
<keyword evidence="2" id="KW-0472">Membrane</keyword>
<accession>A0AAI8VER0</accession>
<name>A0AAI8VER0_9PEZI</name>
<evidence type="ECO:0000256" key="2">
    <source>
        <dbReference type="SAM" id="Phobius"/>
    </source>
</evidence>
<comment type="caution">
    <text evidence="3">The sequence shown here is derived from an EMBL/GenBank/DDBJ whole genome shotgun (WGS) entry which is preliminary data.</text>
</comment>
<protein>
    <submittedName>
        <fullName evidence="3">Uu.00g109820.m01.CDS01</fullName>
    </submittedName>
</protein>
<evidence type="ECO:0000256" key="1">
    <source>
        <dbReference type="SAM" id="MobiDB-lite"/>
    </source>
</evidence>
<feature type="region of interest" description="Disordered" evidence="1">
    <location>
        <begin position="1"/>
        <end position="48"/>
    </location>
</feature>
<keyword evidence="2" id="KW-0812">Transmembrane</keyword>
<evidence type="ECO:0000313" key="3">
    <source>
        <dbReference type="EMBL" id="CAJ2503588.1"/>
    </source>
</evidence>
<organism evidence="3 4">
    <name type="scientific">Anthostomella pinea</name>
    <dbReference type="NCBI Taxonomy" id="933095"/>
    <lineage>
        <taxon>Eukaryota</taxon>
        <taxon>Fungi</taxon>
        <taxon>Dikarya</taxon>
        <taxon>Ascomycota</taxon>
        <taxon>Pezizomycotina</taxon>
        <taxon>Sordariomycetes</taxon>
        <taxon>Xylariomycetidae</taxon>
        <taxon>Xylariales</taxon>
        <taxon>Xylariaceae</taxon>
        <taxon>Anthostomella</taxon>
    </lineage>
</organism>
<dbReference type="AlphaFoldDB" id="A0AAI8VER0"/>
<keyword evidence="2" id="KW-1133">Transmembrane helix</keyword>
<evidence type="ECO:0000313" key="4">
    <source>
        <dbReference type="Proteomes" id="UP001295740"/>
    </source>
</evidence>
<proteinExistence type="predicted"/>
<dbReference type="EMBL" id="CAUWAG010000006">
    <property type="protein sequence ID" value="CAJ2503588.1"/>
    <property type="molecule type" value="Genomic_DNA"/>
</dbReference>
<gene>
    <name evidence="3" type="ORF">KHLLAP_LOCUS4056</name>
</gene>
<dbReference type="Proteomes" id="UP001295740">
    <property type="component" value="Unassembled WGS sequence"/>
</dbReference>
<sequence length="135" mass="14817">MAAGRDSAPPPRTPSRIPHLPRPIKRGVAPAYQPPGKPAGGGPATPLNTKRMIWTGAFAAVTFVGAVYGAGLKTQQEYQAEKKQIQEAPIEDRIRGLEDRRATLVAQKIPLEWKLDALRARMRAKEMKDAEENQP</sequence>
<keyword evidence="4" id="KW-1185">Reference proteome</keyword>
<reference evidence="3" key="1">
    <citation type="submission" date="2023-10" db="EMBL/GenBank/DDBJ databases">
        <authorList>
            <person name="Hackl T."/>
        </authorList>
    </citation>
    <scope>NUCLEOTIDE SEQUENCE</scope>
</reference>